<feature type="non-terminal residue" evidence="1">
    <location>
        <position position="1"/>
    </location>
</feature>
<feature type="non-terminal residue" evidence="1">
    <location>
        <position position="116"/>
    </location>
</feature>
<evidence type="ECO:0000313" key="1">
    <source>
        <dbReference type="EMBL" id="CAF5037943.1"/>
    </source>
</evidence>
<evidence type="ECO:0000313" key="2">
    <source>
        <dbReference type="Proteomes" id="UP000663848"/>
    </source>
</evidence>
<comment type="caution">
    <text evidence="1">The sequence shown here is derived from an EMBL/GenBank/DDBJ whole genome shotgun (WGS) entry which is preliminary data.</text>
</comment>
<reference evidence="1" key="1">
    <citation type="submission" date="2021-02" db="EMBL/GenBank/DDBJ databases">
        <authorList>
            <person name="Nowell W R."/>
        </authorList>
    </citation>
    <scope>NUCLEOTIDE SEQUENCE</scope>
</reference>
<accession>A0A822BZJ9</accession>
<dbReference type="AlphaFoldDB" id="A0A822BZJ9"/>
<proteinExistence type="predicted"/>
<organism evidence="1 2">
    <name type="scientific">Rotaria socialis</name>
    <dbReference type="NCBI Taxonomy" id="392032"/>
    <lineage>
        <taxon>Eukaryota</taxon>
        <taxon>Metazoa</taxon>
        <taxon>Spiralia</taxon>
        <taxon>Gnathifera</taxon>
        <taxon>Rotifera</taxon>
        <taxon>Eurotatoria</taxon>
        <taxon>Bdelloidea</taxon>
        <taxon>Philodinida</taxon>
        <taxon>Philodinidae</taxon>
        <taxon>Rotaria</taxon>
    </lineage>
</organism>
<name>A0A822BZJ9_9BILA</name>
<sequence>HLNFLNVVLDLVNTNKHNDLYNYANSLTYNCSQQPSREIKQELFVDLLNDIQYESIAENVKLDLKKEVEEESHMEFLRQEKLRKDYEIFCLEEHEKEPVIKEHELEPQLQSETNKA</sequence>
<dbReference type="Proteomes" id="UP000663848">
    <property type="component" value="Unassembled WGS sequence"/>
</dbReference>
<protein>
    <submittedName>
        <fullName evidence="1">Uncharacterized protein</fullName>
    </submittedName>
</protein>
<dbReference type="EMBL" id="CAJOBR010045797">
    <property type="protein sequence ID" value="CAF5037943.1"/>
    <property type="molecule type" value="Genomic_DNA"/>
</dbReference>
<gene>
    <name evidence="1" type="ORF">QYT958_LOCUS41167</name>
</gene>